<evidence type="ECO:0000256" key="3">
    <source>
        <dbReference type="ARBA" id="ARBA00022448"/>
    </source>
</evidence>
<evidence type="ECO:0000256" key="5">
    <source>
        <dbReference type="ARBA" id="ARBA00022692"/>
    </source>
</evidence>
<feature type="transmembrane region" description="Helical" evidence="10">
    <location>
        <begin position="47"/>
        <end position="66"/>
    </location>
</feature>
<dbReference type="GO" id="GO:0022857">
    <property type="term" value="F:transmembrane transporter activity"/>
    <property type="evidence" value="ECO:0007669"/>
    <property type="project" value="InterPro"/>
</dbReference>
<evidence type="ECO:0000313" key="12">
    <source>
        <dbReference type="EMBL" id="NGO69477.1"/>
    </source>
</evidence>
<dbReference type="Pfam" id="PF07690">
    <property type="entry name" value="MFS_1"/>
    <property type="match status" value="1"/>
</dbReference>
<dbReference type="GO" id="GO:0046677">
    <property type="term" value="P:response to antibiotic"/>
    <property type="evidence" value="ECO:0007669"/>
    <property type="project" value="UniProtKB-KW"/>
</dbReference>
<feature type="transmembrane region" description="Helical" evidence="10">
    <location>
        <begin position="137"/>
        <end position="159"/>
    </location>
</feature>
<dbReference type="Proteomes" id="UP000477722">
    <property type="component" value="Unassembled WGS sequence"/>
</dbReference>
<feature type="transmembrane region" description="Helical" evidence="10">
    <location>
        <begin position="78"/>
        <end position="97"/>
    </location>
</feature>
<dbReference type="InterPro" id="IPR036259">
    <property type="entry name" value="MFS_trans_sf"/>
</dbReference>
<keyword evidence="13" id="KW-1185">Reference proteome</keyword>
<gene>
    <name evidence="12" type="ORF">G5C65_14155</name>
</gene>
<name>A0A6G4WXY7_9ACTN</name>
<sequence length="490" mass="49676">MTPPPEPPGWRLPFGLMLGSFIVLLDVSIVTVALPGIGDDLGAGASGLQWVVDAYTLTLSALLLSSGVLSDRYGRKRSYLAGLALFVVASLACGAAPGGGALIAARAVQGVGAAAVFTGTLSHLARAYPDPRARARIIGLNGSVGGSAIIVGPLLGGLLVDTVGWRGIFLINLPVGLAALWMGARELPESKDPQHASFDLWGQLLGLTLLGALTFGLIESHTYGWSSPVTLGALAVAAVALVLFVRTERRGERPMLPMALFRDRRFTVPQVCSFVLGFGTSAVFFLLSLYLQQVRGHSAMATGLRFLPLTLAVCSVAPFATRLCARYGPHRVMAVGYLVSGVGLAGLVLLGTDSGPAALAAVSVVLGAGMGASIGPTQLAGVQALPAARSGLAAACVSTTRQVGTALGVAVLGLLVIPHGGDPGTPGFARDFVAGLHTAGLLTGAATVLAGALAAVLARAARRDGAPPAGPAAPRRPAAAPRSPARAERD</sequence>
<keyword evidence="3" id="KW-0813">Transport</keyword>
<evidence type="ECO:0000256" key="9">
    <source>
        <dbReference type="SAM" id="MobiDB-lite"/>
    </source>
</evidence>
<protein>
    <submittedName>
        <fullName evidence="12">MFS transporter</fullName>
    </submittedName>
</protein>
<accession>A0A6G4WXY7</accession>
<keyword evidence="7 10" id="KW-0472">Membrane</keyword>
<comment type="similarity">
    <text evidence="2">Belongs to the major facilitator superfamily. EmrB family.</text>
</comment>
<feature type="transmembrane region" description="Helical" evidence="10">
    <location>
        <begin position="266"/>
        <end position="291"/>
    </location>
</feature>
<dbReference type="CDD" id="cd17321">
    <property type="entry name" value="MFS_MMR_MDR_like"/>
    <property type="match status" value="1"/>
</dbReference>
<feature type="domain" description="Major facilitator superfamily (MFS) profile" evidence="11">
    <location>
        <begin position="12"/>
        <end position="463"/>
    </location>
</feature>
<organism evidence="12 13">
    <name type="scientific">Streptomyces boncukensis</name>
    <dbReference type="NCBI Taxonomy" id="2711219"/>
    <lineage>
        <taxon>Bacteria</taxon>
        <taxon>Bacillati</taxon>
        <taxon>Actinomycetota</taxon>
        <taxon>Actinomycetes</taxon>
        <taxon>Kitasatosporales</taxon>
        <taxon>Streptomycetaceae</taxon>
        <taxon>Streptomyces</taxon>
    </lineage>
</organism>
<evidence type="ECO:0000256" key="2">
    <source>
        <dbReference type="ARBA" id="ARBA00008537"/>
    </source>
</evidence>
<dbReference type="PANTHER" id="PTHR42718">
    <property type="entry name" value="MAJOR FACILITATOR SUPERFAMILY MULTIDRUG TRANSPORTER MFSC"/>
    <property type="match status" value="1"/>
</dbReference>
<dbReference type="InterPro" id="IPR005829">
    <property type="entry name" value="Sugar_transporter_CS"/>
</dbReference>
<dbReference type="InterPro" id="IPR020846">
    <property type="entry name" value="MFS_dom"/>
</dbReference>
<dbReference type="AlphaFoldDB" id="A0A6G4WXY7"/>
<keyword evidence="4" id="KW-1003">Cell membrane</keyword>
<dbReference type="InterPro" id="IPR011701">
    <property type="entry name" value="MFS"/>
</dbReference>
<dbReference type="Gene3D" id="1.20.1250.20">
    <property type="entry name" value="MFS general substrate transporter like domains"/>
    <property type="match status" value="1"/>
</dbReference>
<dbReference type="PROSITE" id="PS50850">
    <property type="entry name" value="MFS"/>
    <property type="match status" value="1"/>
</dbReference>
<dbReference type="Gene3D" id="1.20.1720.10">
    <property type="entry name" value="Multidrug resistance protein D"/>
    <property type="match status" value="1"/>
</dbReference>
<evidence type="ECO:0000256" key="7">
    <source>
        <dbReference type="ARBA" id="ARBA00023136"/>
    </source>
</evidence>
<keyword evidence="8" id="KW-0046">Antibiotic resistance</keyword>
<evidence type="ECO:0000256" key="6">
    <source>
        <dbReference type="ARBA" id="ARBA00022989"/>
    </source>
</evidence>
<feature type="transmembrane region" description="Helical" evidence="10">
    <location>
        <begin position="332"/>
        <end position="351"/>
    </location>
</feature>
<comment type="caution">
    <text evidence="12">The sequence shown here is derived from an EMBL/GenBank/DDBJ whole genome shotgun (WGS) entry which is preliminary data.</text>
</comment>
<keyword evidence="5 10" id="KW-0812">Transmembrane</keyword>
<feature type="region of interest" description="Disordered" evidence="9">
    <location>
        <begin position="464"/>
        <end position="490"/>
    </location>
</feature>
<feature type="transmembrane region" description="Helical" evidence="10">
    <location>
        <begin position="392"/>
        <end position="417"/>
    </location>
</feature>
<dbReference type="PANTHER" id="PTHR42718:SF9">
    <property type="entry name" value="MAJOR FACILITATOR SUPERFAMILY MULTIDRUG TRANSPORTER MFSC"/>
    <property type="match status" value="1"/>
</dbReference>
<dbReference type="EMBL" id="JAAKZZ010000119">
    <property type="protein sequence ID" value="NGO69477.1"/>
    <property type="molecule type" value="Genomic_DNA"/>
</dbReference>
<feature type="transmembrane region" description="Helical" evidence="10">
    <location>
        <begin position="437"/>
        <end position="458"/>
    </location>
</feature>
<evidence type="ECO:0000259" key="11">
    <source>
        <dbReference type="PROSITE" id="PS50850"/>
    </source>
</evidence>
<feature type="transmembrane region" description="Helical" evidence="10">
    <location>
        <begin position="224"/>
        <end position="245"/>
    </location>
</feature>
<evidence type="ECO:0000256" key="8">
    <source>
        <dbReference type="ARBA" id="ARBA00023251"/>
    </source>
</evidence>
<feature type="transmembrane region" description="Helical" evidence="10">
    <location>
        <begin position="103"/>
        <end position="125"/>
    </location>
</feature>
<comment type="subcellular location">
    <subcellularLocation>
        <location evidence="1">Cell membrane</location>
        <topology evidence="1">Multi-pass membrane protein</topology>
    </subcellularLocation>
</comment>
<feature type="transmembrane region" description="Helical" evidence="10">
    <location>
        <begin position="357"/>
        <end position="380"/>
    </location>
</feature>
<keyword evidence="6 10" id="KW-1133">Transmembrane helix</keyword>
<reference evidence="12 13" key="1">
    <citation type="submission" date="2020-02" db="EMBL/GenBank/DDBJ databases">
        <title>Whole-genome analyses of novel actinobacteria.</title>
        <authorList>
            <person name="Sahin N."/>
            <person name="Tatar D."/>
        </authorList>
    </citation>
    <scope>NUCLEOTIDE SEQUENCE [LARGE SCALE GENOMIC DNA]</scope>
    <source>
        <strain evidence="12 13">SB3404</strain>
    </source>
</reference>
<feature type="compositionally biased region" description="Low complexity" evidence="9">
    <location>
        <begin position="472"/>
        <end position="484"/>
    </location>
</feature>
<evidence type="ECO:0000313" key="13">
    <source>
        <dbReference type="Proteomes" id="UP000477722"/>
    </source>
</evidence>
<dbReference type="GO" id="GO:0005886">
    <property type="term" value="C:plasma membrane"/>
    <property type="evidence" value="ECO:0007669"/>
    <property type="project" value="UniProtKB-SubCell"/>
</dbReference>
<evidence type="ECO:0000256" key="10">
    <source>
        <dbReference type="SAM" id="Phobius"/>
    </source>
</evidence>
<proteinExistence type="inferred from homology"/>
<feature type="transmembrane region" description="Helical" evidence="10">
    <location>
        <begin position="12"/>
        <end position="35"/>
    </location>
</feature>
<evidence type="ECO:0000256" key="4">
    <source>
        <dbReference type="ARBA" id="ARBA00022475"/>
    </source>
</evidence>
<feature type="transmembrane region" description="Helical" evidence="10">
    <location>
        <begin position="165"/>
        <end position="184"/>
    </location>
</feature>
<feature type="transmembrane region" description="Helical" evidence="10">
    <location>
        <begin position="303"/>
        <end position="320"/>
    </location>
</feature>
<dbReference type="SUPFAM" id="SSF103473">
    <property type="entry name" value="MFS general substrate transporter"/>
    <property type="match status" value="2"/>
</dbReference>
<dbReference type="InterPro" id="IPR004638">
    <property type="entry name" value="EmrB-like"/>
</dbReference>
<evidence type="ECO:0000256" key="1">
    <source>
        <dbReference type="ARBA" id="ARBA00004651"/>
    </source>
</evidence>
<dbReference type="NCBIfam" id="TIGR00711">
    <property type="entry name" value="efflux_EmrB"/>
    <property type="match status" value="1"/>
</dbReference>
<feature type="transmembrane region" description="Helical" evidence="10">
    <location>
        <begin position="196"/>
        <end position="218"/>
    </location>
</feature>
<dbReference type="PROSITE" id="PS00216">
    <property type="entry name" value="SUGAR_TRANSPORT_1"/>
    <property type="match status" value="1"/>
</dbReference>